<sequence>MVAFAIGVGDAERLPFLAGAHNGARGFHAWAVASGYESRLVIDDEEPVTFPRLKAELEAVLAPGSGPIHRMLLYFAGHGLIREAEEGLWLLSDWHKELRAVAVEVLRRRLYMHGIQQIGIFADACRSLPPDVDALDLTADPVLGRGPRKPEGTPALDKFIAAQDGTATFAVPGASPDDDRCLFSGVLLEALWGTKPSAFSQILPGKITSSSLGKYLTTEVPALSNRYGKKVVPTAVPAFPEGDNYYFGVGPTLSPPEFPPWPPAQELGDVPRQALWLDRLGPEPDELLLDELSLDELSAPKSARDLNLSVKPSVKERLHRLRAPTHFETRAGFAVEGARVAALWTPPDAFAQVQHDEARWWRVGERNGFVLTKPVPVLVELADDTYVATTALPDFIGSILCDDCGSSALVYRAVWSDRSASRAAVEALGRMERGGLRASAVLDEAVDLRQEKHVDPVLGAVSAYLYDAIGDLDNIRRMAWAYHDNHQAIPYDVALLAQLEAHVGSDGLLRVDIPAVPAREPRTEKEERFSWTHRAMPPARAVVAGFWPLLRQGWAFLDDPVLAPPELLELASHLTRARFSTLDREGARRLSTLFGLQRQAR</sequence>
<dbReference type="AlphaFoldDB" id="A0A150U147"/>
<dbReference type="Proteomes" id="UP000075502">
    <property type="component" value="Unassembled WGS sequence"/>
</dbReference>
<accession>A0A150U147</accession>
<dbReference type="EMBL" id="JEME01000268">
    <property type="protein sequence ID" value="KYG10670.1"/>
    <property type="molecule type" value="Genomic_DNA"/>
</dbReference>
<evidence type="ECO:0000313" key="2">
    <source>
        <dbReference type="Proteomes" id="UP000075502"/>
    </source>
</evidence>
<comment type="caution">
    <text evidence="1">The sequence shown here is derived from an EMBL/GenBank/DDBJ whole genome shotgun (WGS) entry which is preliminary data.</text>
</comment>
<protein>
    <submittedName>
        <fullName evidence="1">Uncharacterized protein</fullName>
    </submittedName>
</protein>
<gene>
    <name evidence="1" type="ORF">BE21_10640</name>
</gene>
<reference evidence="1 2" key="1">
    <citation type="submission" date="2014-02" db="EMBL/GenBank/DDBJ databases">
        <title>The small core and large imbalanced accessory genome model reveals a collaborative survival strategy of Sorangium cellulosum strains in nature.</title>
        <authorList>
            <person name="Han K."/>
            <person name="Peng R."/>
            <person name="Blom J."/>
            <person name="Li Y.-Z."/>
        </authorList>
    </citation>
    <scope>NUCLEOTIDE SEQUENCE [LARGE SCALE GENOMIC DNA]</scope>
    <source>
        <strain evidence="1 2">So0007-03</strain>
    </source>
</reference>
<evidence type="ECO:0000313" key="1">
    <source>
        <dbReference type="EMBL" id="KYG10670.1"/>
    </source>
</evidence>
<proteinExistence type="predicted"/>
<organism evidence="1 2">
    <name type="scientific">Sorangium cellulosum</name>
    <name type="common">Polyangium cellulosum</name>
    <dbReference type="NCBI Taxonomy" id="56"/>
    <lineage>
        <taxon>Bacteria</taxon>
        <taxon>Pseudomonadati</taxon>
        <taxon>Myxococcota</taxon>
        <taxon>Polyangia</taxon>
        <taxon>Polyangiales</taxon>
        <taxon>Polyangiaceae</taxon>
        <taxon>Sorangium</taxon>
    </lineage>
</organism>
<name>A0A150U147_SORCE</name>